<dbReference type="InterPro" id="IPR011990">
    <property type="entry name" value="TPR-like_helical_dom_sf"/>
</dbReference>
<dbReference type="Pfam" id="PF13812">
    <property type="entry name" value="PPR_3"/>
    <property type="match status" value="2"/>
</dbReference>
<dbReference type="OrthoDB" id="185373at2759"/>
<feature type="region of interest" description="Disordered" evidence="3">
    <location>
        <begin position="724"/>
        <end position="748"/>
    </location>
</feature>
<reference evidence="4 5" key="1">
    <citation type="journal article" date="2011" name="J. Gen. Appl. Microbiol.">
        <title>Draft genome sequencing of the enigmatic yeast Saitoella complicata.</title>
        <authorList>
            <person name="Nishida H."/>
            <person name="Hamamoto M."/>
            <person name="Sugiyama J."/>
        </authorList>
    </citation>
    <scope>NUCLEOTIDE SEQUENCE [LARGE SCALE GENOMIC DNA]</scope>
    <source>
        <strain evidence="4 5">NRRL Y-17804</strain>
    </source>
</reference>
<dbReference type="InterPro" id="IPR002885">
    <property type="entry name" value="PPR_rpt"/>
</dbReference>
<dbReference type="AlphaFoldDB" id="A0A0E9NQN2"/>
<feature type="repeat" description="PPR" evidence="2">
    <location>
        <begin position="640"/>
        <end position="674"/>
    </location>
</feature>
<feature type="repeat" description="PPR" evidence="2">
    <location>
        <begin position="373"/>
        <end position="407"/>
    </location>
</feature>
<feature type="region of interest" description="Disordered" evidence="3">
    <location>
        <begin position="32"/>
        <end position="53"/>
    </location>
</feature>
<dbReference type="Gene3D" id="1.25.40.10">
    <property type="entry name" value="Tetratricopeptide repeat domain"/>
    <property type="match status" value="3"/>
</dbReference>
<reference evidence="4 5" key="3">
    <citation type="journal article" date="2015" name="Genome Announc.">
        <title>Draft Genome Sequence of the Archiascomycetous Yeast Saitoella complicata.</title>
        <authorList>
            <person name="Yamauchi K."/>
            <person name="Kondo S."/>
            <person name="Hamamoto M."/>
            <person name="Takahashi Y."/>
            <person name="Ogura Y."/>
            <person name="Hayashi T."/>
            <person name="Nishida H."/>
        </authorList>
    </citation>
    <scope>NUCLEOTIDE SEQUENCE [LARGE SCALE GENOMIC DNA]</scope>
    <source>
        <strain evidence="4 5">NRRL Y-17804</strain>
    </source>
</reference>
<proteinExistence type="inferred from homology"/>
<dbReference type="Proteomes" id="UP000033140">
    <property type="component" value="Unassembled WGS sequence"/>
</dbReference>
<evidence type="ECO:0000256" key="1">
    <source>
        <dbReference type="ARBA" id="ARBA00007626"/>
    </source>
</evidence>
<keyword evidence="5" id="KW-1185">Reference proteome</keyword>
<reference evidence="4 5" key="2">
    <citation type="journal article" date="2014" name="J. Gen. Appl. Microbiol.">
        <title>The early diverging ascomycetous budding yeast Saitoella complicata has three histone deacetylases belonging to the Clr6, Hos2, and Rpd3 lineages.</title>
        <authorList>
            <person name="Nishida H."/>
            <person name="Matsumoto T."/>
            <person name="Kondo S."/>
            <person name="Hamamoto M."/>
            <person name="Yoshikawa H."/>
        </authorList>
    </citation>
    <scope>NUCLEOTIDE SEQUENCE [LARGE SCALE GENOMIC DNA]</scope>
    <source>
        <strain evidence="4 5">NRRL Y-17804</strain>
    </source>
</reference>
<dbReference type="PROSITE" id="PS51375">
    <property type="entry name" value="PPR"/>
    <property type="match status" value="5"/>
</dbReference>
<feature type="repeat" description="PPR" evidence="2">
    <location>
        <begin position="605"/>
        <end position="639"/>
    </location>
</feature>
<dbReference type="InterPro" id="IPR050872">
    <property type="entry name" value="PPR_P_subfamily"/>
</dbReference>
<protein>
    <recommendedName>
        <fullName evidence="6">Pentacotripeptide-repeat region of PRORP domain-containing protein</fullName>
    </recommendedName>
</protein>
<comment type="similarity">
    <text evidence="1">Belongs to the PPR family. P subfamily.</text>
</comment>
<dbReference type="GO" id="GO:0005739">
    <property type="term" value="C:mitochondrion"/>
    <property type="evidence" value="ECO:0007669"/>
    <property type="project" value="UniProtKB-ARBA"/>
</dbReference>
<feature type="repeat" description="PPR" evidence="2">
    <location>
        <begin position="443"/>
        <end position="477"/>
    </location>
</feature>
<feature type="repeat" description="PPR" evidence="2">
    <location>
        <begin position="338"/>
        <end position="372"/>
    </location>
</feature>
<evidence type="ECO:0000313" key="5">
    <source>
        <dbReference type="Proteomes" id="UP000033140"/>
    </source>
</evidence>
<comment type="caution">
    <text evidence="4">The sequence shown here is derived from an EMBL/GenBank/DDBJ whole genome shotgun (WGS) entry which is preliminary data.</text>
</comment>
<dbReference type="EMBL" id="BACD03000056">
    <property type="protein sequence ID" value="GAO51976.1"/>
    <property type="molecule type" value="Genomic_DNA"/>
</dbReference>
<evidence type="ECO:0000313" key="4">
    <source>
        <dbReference type="EMBL" id="GAO51976.1"/>
    </source>
</evidence>
<dbReference type="PANTHER" id="PTHR46128:SF211">
    <property type="entry name" value="PENTACOTRIPEPTIDE-REPEAT REGION OF PRORP DOMAIN-CONTAINING PROTEIN"/>
    <property type="match status" value="1"/>
</dbReference>
<gene>
    <name evidence="4" type="ORF">G7K_6064-t1</name>
</gene>
<dbReference type="Pfam" id="PF13041">
    <property type="entry name" value="PPR_2"/>
    <property type="match status" value="1"/>
</dbReference>
<organism evidence="4 5">
    <name type="scientific">Saitoella complicata (strain BCRC 22490 / CBS 7301 / JCM 7358 / NBRC 10748 / NRRL Y-17804)</name>
    <dbReference type="NCBI Taxonomy" id="698492"/>
    <lineage>
        <taxon>Eukaryota</taxon>
        <taxon>Fungi</taxon>
        <taxon>Dikarya</taxon>
        <taxon>Ascomycota</taxon>
        <taxon>Taphrinomycotina</taxon>
        <taxon>Taphrinomycotina incertae sedis</taxon>
        <taxon>Saitoella</taxon>
    </lineage>
</organism>
<evidence type="ECO:0000256" key="3">
    <source>
        <dbReference type="SAM" id="MobiDB-lite"/>
    </source>
</evidence>
<sequence>MRPTTLRLLRLPRPPGSVASSVLPRRSYARWKTEADPDWKADPTNARKRSTLSKADYPPEVAAWIYDKKESTSALPGASENSGPKHKELQALEKACQEGSWAKAVELQRELAKDPSLDSPDLSRLSLQILQGLLAQGAENQDDVVTADEFFDRLREQERAESTHWAAMIYAAINGSTPNPKKALKLWELWSAANRKSLWIRENNSHRVVEAAYTAHVAAELMVSVQDNYLLAEHGDEATETDTVLRARDLLSDQELKKEFDPLPIPNPEVMEKVLNEQRLSPSFIRHVVTHAQRLKRGDKRINSPQFHGLVRIYCSARKRKRVLYEYESAKAQTEPMSERTYAVFISGFFLCHEWQLGMKVWQDMIKSGVRPTVLSWNALIVGAGYLGNLVALRETWAKMQRSGFVPDVVLWSSYIKAFFVCKDTQGALDAISGMEEAGVQWNSVTRTIIVDGLVRHNLPKEARHVLEVSLKQGMPPNVRVYNVFLRDCLDYGNYPHASFATRMQNAHKILDEMTLHNITPDEATYTTLIGGIARWGRNPKALEASIDAILRRMVEAGLAPSVVTYTTVINGLIEGADPASFENYLVAAEHMFRSMLATKKIAPNVQVFTAMIKGYMFAGRTKQATETYAMLQKMDISPDLPIFNTFIRGYSRVEDLDGMIYWHEKMLDYGYRPNKITYSYLFNGLAMIKTAEARRWTEKFLGDMIRDGFLVESPKLSTAIVKATGRPPDPRLLPSNASKMDEDEELE</sequence>
<feature type="compositionally biased region" description="Basic and acidic residues" evidence="3">
    <location>
        <begin position="32"/>
        <end position="41"/>
    </location>
</feature>
<accession>A0A0E9NQN2</accession>
<evidence type="ECO:0008006" key="6">
    <source>
        <dbReference type="Google" id="ProtNLM"/>
    </source>
</evidence>
<dbReference type="NCBIfam" id="TIGR00756">
    <property type="entry name" value="PPR"/>
    <property type="match status" value="3"/>
</dbReference>
<dbReference type="STRING" id="698492.A0A0E9NQN2"/>
<dbReference type="PANTHER" id="PTHR46128">
    <property type="entry name" value="MITOCHONDRIAL GROUP I INTRON SPLICING FACTOR CCM1"/>
    <property type="match status" value="1"/>
</dbReference>
<dbReference type="RefSeq" id="XP_019025863.1">
    <property type="nucleotide sequence ID" value="XM_019165853.1"/>
</dbReference>
<dbReference type="Pfam" id="PF01535">
    <property type="entry name" value="PPR"/>
    <property type="match status" value="1"/>
</dbReference>
<name>A0A0E9NQN2_SAICN</name>
<evidence type="ECO:0000256" key="2">
    <source>
        <dbReference type="PROSITE-ProRule" id="PRU00708"/>
    </source>
</evidence>